<feature type="compositionally biased region" description="Basic and acidic residues" evidence="2">
    <location>
        <begin position="346"/>
        <end position="366"/>
    </location>
</feature>
<evidence type="ECO:0000313" key="4">
    <source>
        <dbReference type="Proteomes" id="UP000242877"/>
    </source>
</evidence>
<dbReference type="AlphaFoldDB" id="A0A168B162"/>
<dbReference type="PANTHER" id="PTHR15885:SF1">
    <property type="entry name" value="COILED-COIL DOMAIN-CONTAINING PROTEIN 174"/>
    <property type="match status" value="1"/>
</dbReference>
<dbReference type="Pfam" id="PF13300">
    <property type="entry name" value="DUF4078"/>
    <property type="match status" value="1"/>
</dbReference>
<dbReference type="VEuPathDB" id="FungiDB:AAP_01945"/>
<feature type="compositionally biased region" description="Basic and acidic residues" evidence="2">
    <location>
        <begin position="140"/>
        <end position="158"/>
    </location>
</feature>
<feature type="compositionally biased region" description="Acidic residues" evidence="2">
    <location>
        <begin position="190"/>
        <end position="208"/>
    </location>
</feature>
<feature type="region of interest" description="Disordered" evidence="2">
    <location>
        <begin position="1"/>
        <end position="26"/>
    </location>
</feature>
<sequence>MVPKNESLYGTRKKSDASKRDTTTSTTLAFTSHLSSLISKELGQSDTRDSSPASRGRVRPHKTKEDIFATHNKNTQKRAAADLADDEGKVFQTHKTASDIGYVDEATLNRSKARMQEKARLYAELKKGEHLAESSDEEDNATHGHDAARSKERARLERMRKLDSNSLVDFDRKWAQEERRKARAEAGLPSEDEEDEEEEQEPLVEYTDEFGRTRMGTRAEAAEAQRAALTGVPSGVPLVNTPTEARPARPSKIIHGPTIQTSAFNPDEKIAKQMAEIAAKRDRTPTPPPETHYDAEHEIRTRGTGFYAFSKDEETRQKEMEELEKAREDTLKEREQGRDKKRKRDQAKEERRKKIEELRSKRRAEEFLNGLGGEIGNAEE</sequence>
<evidence type="ECO:0000256" key="2">
    <source>
        <dbReference type="SAM" id="MobiDB-lite"/>
    </source>
</evidence>
<dbReference type="OrthoDB" id="333551at2759"/>
<feature type="compositionally biased region" description="Basic and acidic residues" evidence="2">
    <location>
        <begin position="170"/>
        <end position="184"/>
    </location>
</feature>
<gene>
    <name evidence="3" type="ORF">AAP_01945</name>
</gene>
<dbReference type="InterPro" id="IPR025066">
    <property type="entry name" value="CCDC174-like"/>
</dbReference>
<feature type="compositionally biased region" description="Basic and acidic residues" evidence="2">
    <location>
        <begin position="310"/>
        <end position="338"/>
    </location>
</feature>
<proteinExistence type="predicted"/>
<name>A0A168B162_9EURO</name>
<feature type="region of interest" description="Disordered" evidence="2">
    <location>
        <begin position="39"/>
        <end position="83"/>
    </location>
</feature>
<feature type="compositionally biased region" description="Polar residues" evidence="2">
    <location>
        <begin position="42"/>
        <end position="53"/>
    </location>
</feature>
<feature type="region of interest" description="Disordered" evidence="2">
    <location>
        <begin position="170"/>
        <end position="380"/>
    </location>
</feature>
<protein>
    <submittedName>
        <fullName evidence="3">Uncharacterized protein</fullName>
    </submittedName>
</protein>
<feature type="compositionally biased region" description="Low complexity" evidence="2">
    <location>
        <begin position="218"/>
        <end position="228"/>
    </location>
</feature>
<dbReference type="PANTHER" id="PTHR15885">
    <property type="entry name" value="COILED-COIL DOMAIN-CONTAINING PROTEIN 174"/>
    <property type="match status" value="1"/>
</dbReference>
<keyword evidence="4" id="KW-1185">Reference proteome</keyword>
<organism evidence="3 4">
    <name type="scientific">Ascosphaera apis ARSEF 7405</name>
    <dbReference type="NCBI Taxonomy" id="392613"/>
    <lineage>
        <taxon>Eukaryota</taxon>
        <taxon>Fungi</taxon>
        <taxon>Dikarya</taxon>
        <taxon>Ascomycota</taxon>
        <taxon>Pezizomycotina</taxon>
        <taxon>Eurotiomycetes</taxon>
        <taxon>Eurotiomycetidae</taxon>
        <taxon>Onygenales</taxon>
        <taxon>Ascosphaeraceae</taxon>
        <taxon>Ascosphaera</taxon>
    </lineage>
</organism>
<feature type="compositionally biased region" description="Gly residues" evidence="2">
    <location>
        <begin position="370"/>
        <end position="380"/>
    </location>
</feature>
<accession>A0A168B162</accession>
<dbReference type="GO" id="GO:0005634">
    <property type="term" value="C:nucleus"/>
    <property type="evidence" value="ECO:0007669"/>
    <property type="project" value="TreeGrafter"/>
</dbReference>
<evidence type="ECO:0000256" key="1">
    <source>
        <dbReference type="ARBA" id="ARBA00023054"/>
    </source>
</evidence>
<keyword evidence="1" id="KW-0175">Coiled coil</keyword>
<dbReference type="EMBL" id="AZGZ01000006">
    <property type="protein sequence ID" value="KZZ94645.1"/>
    <property type="molecule type" value="Genomic_DNA"/>
</dbReference>
<feature type="region of interest" description="Disordered" evidence="2">
    <location>
        <begin position="126"/>
        <end position="158"/>
    </location>
</feature>
<reference evidence="3 4" key="1">
    <citation type="journal article" date="2016" name="Genome Biol. Evol.">
        <title>Divergent and convergent evolution of fungal pathogenicity.</title>
        <authorList>
            <person name="Shang Y."/>
            <person name="Xiao G."/>
            <person name="Zheng P."/>
            <person name="Cen K."/>
            <person name="Zhan S."/>
            <person name="Wang C."/>
        </authorList>
    </citation>
    <scope>NUCLEOTIDE SEQUENCE [LARGE SCALE GENOMIC DNA]</scope>
    <source>
        <strain evidence="3 4">ARSEF 7405</strain>
    </source>
</reference>
<evidence type="ECO:0000313" key="3">
    <source>
        <dbReference type="EMBL" id="KZZ94645.1"/>
    </source>
</evidence>
<feature type="compositionally biased region" description="Basic and acidic residues" evidence="2">
    <location>
        <begin position="13"/>
        <end position="22"/>
    </location>
</feature>
<feature type="compositionally biased region" description="Basic and acidic residues" evidence="2">
    <location>
        <begin position="291"/>
        <end position="301"/>
    </location>
</feature>
<comment type="caution">
    <text evidence="3">The sequence shown here is derived from an EMBL/GenBank/DDBJ whole genome shotgun (WGS) entry which is preliminary data.</text>
</comment>
<dbReference type="Proteomes" id="UP000242877">
    <property type="component" value="Unassembled WGS sequence"/>
</dbReference>